<evidence type="ECO:0000313" key="2">
    <source>
        <dbReference type="EMBL" id="WUQ87372.1"/>
    </source>
</evidence>
<dbReference type="PROSITE" id="PS51318">
    <property type="entry name" value="TAT"/>
    <property type="match status" value="1"/>
</dbReference>
<protein>
    <submittedName>
        <fullName evidence="2">Alkaline phosphatase family protein</fullName>
    </submittedName>
</protein>
<name>A0ABZ1U870_9ACTN</name>
<keyword evidence="3" id="KW-1185">Reference proteome</keyword>
<dbReference type="EMBL" id="CP108110">
    <property type="protein sequence ID" value="WUQ87372.1"/>
    <property type="molecule type" value="Genomic_DNA"/>
</dbReference>
<accession>A0ABZ1U870</accession>
<dbReference type="Gene3D" id="2.60.120.200">
    <property type="match status" value="1"/>
</dbReference>
<dbReference type="RefSeq" id="WP_328957935.1">
    <property type="nucleotide sequence ID" value="NZ_CP108110.1"/>
</dbReference>
<dbReference type="PANTHER" id="PTHR10151">
    <property type="entry name" value="ECTONUCLEOTIDE PYROPHOSPHATASE/PHOSPHODIESTERASE"/>
    <property type="match status" value="1"/>
</dbReference>
<proteinExistence type="predicted"/>
<feature type="region of interest" description="Disordered" evidence="1">
    <location>
        <begin position="1"/>
        <end position="37"/>
    </location>
</feature>
<sequence length="544" mass="57057">MTTHQENDVTPRIPAAQQTHAAPQSRTTPAAPAAPGLSRRGLLLGTAAAALAAGPLAATAAHAATATPAASAATAPAATAAARTPKVLVIGLDGAMLTRVKDSGAPNLAALMAGGLTAASSLYTNPMAGTSSGPGWSTIATGVWPDKHNVRDNNFTAPAFAAYPDFLTRVETADPALATYVVASWAPIADTIYSGRVDTRVATPSAEYDTGTTARAVARLRDGNPDAVFVQLDNVDHAGHSSGSASQAYLDAIRGVDAQVGQILTAVRGRAGYAQEDWLVMITADHGHTPTGGHGGSTWEERQTFVIANGSAFPAGSVRHDVRMVDIAPTALAHLGIAADPAWGLDGTPIPALVPDDFDALRPQLTGRVDETGIAAGVLGFTRTAPAGWSVDNSAMGTGGVTEWRGWSFTTDEFWTKAQRDQNRELNVRSRNVFAVADSDEWADKTFQGNYDSTLVSPEYPVAGRSSVPVTFNTFYRPEGVQTARVLAVWDGGTPVEVKSYTADTNGRQRLDLAVPAGASRLRLRFRYTGSNNWYWVLDNVRVG</sequence>
<dbReference type="Pfam" id="PF01663">
    <property type="entry name" value="Phosphodiest"/>
    <property type="match status" value="1"/>
</dbReference>
<organism evidence="2 3">
    <name type="scientific">Kitasatospora purpeofusca</name>
    <dbReference type="NCBI Taxonomy" id="67352"/>
    <lineage>
        <taxon>Bacteria</taxon>
        <taxon>Bacillati</taxon>
        <taxon>Actinomycetota</taxon>
        <taxon>Actinomycetes</taxon>
        <taxon>Kitasatosporales</taxon>
        <taxon>Streptomycetaceae</taxon>
        <taxon>Kitasatospora</taxon>
    </lineage>
</organism>
<dbReference type="InterPro" id="IPR002591">
    <property type="entry name" value="Phosphodiest/P_Trfase"/>
</dbReference>
<evidence type="ECO:0000256" key="1">
    <source>
        <dbReference type="SAM" id="MobiDB-lite"/>
    </source>
</evidence>
<dbReference type="Proteomes" id="UP001432222">
    <property type="component" value="Chromosome"/>
</dbReference>
<dbReference type="InterPro" id="IPR017850">
    <property type="entry name" value="Alkaline_phosphatase_core_sf"/>
</dbReference>
<dbReference type="InterPro" id="IPR006311">
    <property type="entry name" value="TAT_signal"/>
</dbReference>
<gene>
    <name evidence="2" type="ORF">OHA16_33055</name>
</gene>
<dbReference type="SUPFAM" id="SSF53649">
    <property type="entry name" value="Alkaline phosphatase-like"/>
    <property type="match status" value="1"/>
</dbReference>
<dbReference type="Gene3D" id="3.40.720.10">
    <property type="entry name" value="Alkaline Phosphatase, subunit A"/>
    <property type="match status" value="2"/>
</dbReference>
<dbReference type="PANTHER" id="PTHR10151:SF120">
    <property type="entry name" value="BIS(5'-ADENOSYL)-TRIPHOSPHATASE"/>
    <property type="match status" value="1"/>
</dbReference>
<reference evidence="2" key="1">
    <citation type="submission" date="2022-10" db="EMBL/GenBank/DDBJ databases">
        <title>The complete genomes of actinobacterial strains from the NBC collection.</title>
        <authorList>
            <person name="Joergensen T.S."/>
            <person name="Alvarez Arevalo M."/>
            <person name="Sterndorff E.B."/>
            <person name="Faurdal D."/>
            <person name="Vuksanovic O."/>
            <person name="Mourched A.-S."/>
            <person name="Charusanti P."/>
            <person name="Shaw S."/>
            <person name="Blin K."/>
            <person name="Weber T."/>
        </authorList>
    </citation>
    <scope>NUCLEOTIDE SEQUENCE</scope>
    <source>
        <strain evidence="2">NBC_00222</strain>
    </source>
</reference>
<evidence type="ECO:0000313" key="3">
    <source>
        <dbReference type="Proteomes" id="UP001432222"/>
    </source>
</evidence>
<feature type="compositionally biased region" description="Polar residues" evidence="1">
    <location>
        <begin position="16"/>
        <end position="28"/>
    </location>
</feature>